<dbReference type="PANTHER" id="PTHR43668:SF2">
    <property type="entry name" value="ALLANTOINASE"/>
    <property type="match status" value="1"/>
</dbReference>
<dbReference type="GO" id="GO:0046872">
    <property type="term" value="F:metal ion binding"/>
    <property type="evidence" value="ECO:0007669"/>
    <property type="project" value="UniProtKB-KW"/>
</dbReference>
<dbReference type="AlphaFoldDB" id="A0A2C9LPA8"/>
<dbReference type="STRING" id="6526.A0A2C9LPA8"/>
<dbReference type="VEuPathDB" id="VectorBase:BGLAX_042425"/>
<sequence>ALIECSFIGVPLAQHAEDKSLSQGGSVNRGFVSRSLNDIGIPNVSEYSIVKRDIDILRSVKNAHYHLLHVSTKEAIDEIRIAKKQGLNVTCEVTPHHFKLNDSAVLLYGGMAKMNPPLRSEEDRLAIIEGLVDGTIDCIATDHAPHEMESKCCSVGKALFGIVGMETLFPLSLELYHSGLMSINKLISKLTSAPAKVINKKVGLIKKGYPADFAIVDLNAENIINVKSFKSKSNNSPFDGLKLK</sequence>
<evidence type="ECO:0000259" key="4">
    <source>
        <dbReference type="Pfam" id="PF01979"/>
    </source>
</evidence>
<protein>
    <recommendedName>
        <fullName evidence="4">Amidohydrolase-related domain-containing protein</fullName>
    </recommendedName>
</protein>
<proteinExistence type="predicted"/>
<accession>A0A2C9LPA8</accession>
<keyword evidence="3" id="KW-0378">Hydrolase</keyword>
<dbReference type="SUPFAM" id="SSF51556">
    <property type="entry name" value="Metallo-dependent hydrolases"/>
    <property type="match status" value="1"/>
</dbReference>
<evidence type="ECO:0000256" key="2">
    <source>
        <dbReference type="ARBA" id="ARBA00022723"/>
    </source>
</evidence>
<dbReference type="GO" id="GO:0005737">
    <property type="term" value="C:cytoplasm"/>
    <property type="evidence" value="ECO:0007669"/>
    <property type="project" value="TreeGrafter"/>
</dbReference>
<dbReference type="VEuPathDB" id="VectorBase:BGLB033472"/>
<evidence type="ECO:0000313" key="5">
    <source>
        <dbReference type="EnsemblMetazoa" id="BGLB033472-PA"/>
    </source>
</evidence>
<dbReference type="InterPro" id="IPR006680">
    <property type="entry name" value="Amidohydro-rel"/>
</dbReference>
<evidence type="ECO:0000256" key="1">
    <source>
        <dbReference type="ARBA" id="ARBA00001947"/>
    </source>
</evidence>
<dbReference type="Pfam" id="PF01979">
    <property type="entry name" value="Amidohydro_1"/>
    <property type="match status" value="1"/>
</dbReference>
<dbReference type="EnsemblMetazoa" id="BGLB033472-RA">
    <property type="protein sequence ID" value="BGLB033472-PA"/>
    <property type="gene ID" value="BGLB033472"/>
</dbReference>
<dbReference type="Gene3D" id="2.30.40.10">
    <property type="entry name" value="Urease, subunit C, domain 1"/>
    <property type="match status" value="1"/>
</dbReference>
<gene>
    <name evidence="5" type="primary">106073039</name>
</gene>
<dbReference type="PROSITE" id="PS00483">
    <property type="entry name" value="DIHYDROOROTASE_2"/>
    <property type="match status" value="1"/>
</dbReference>
<evidence type="ECO:0000313" key="6">
    <source>
        <dbReference type="Proteomes" id="UP000076420"/>
    </source>
</evidence>
<name>A0A2C9LPA8_BIOGL</name>
<dbReference type="InterPro" id="IPR002195">
    <property type="entry name" value="Dihydroorotase_CS"/>
</dbReference>
<dbReference type="InterPro" id="IPR050138">
    <property type="entry name" value="DHOase/Allantoinase_Hydrolase"/>
</dbReference>
<evidence type="ECO:0000256" key="3">
    <source>
        <dbReference type="ARBA" id="ARBA00022801"/>
    </source>
</evidence>
<reference evidence="5" key="1">
    <citation type="submission" date="2020-05" db="UniProtKB">
        <authorList>
            <consortium name="EnsemblMetazoa"/>
        </authorList>
    </citation>
    <scope>IDENTIFICATION</scope>
    <source>
        <strain evidence="5">BB02</strain>
    </source>
</reference>
<organism evidence="5 6">
    <name type="scientific">Biomphalaria glabrata</name>
    <name type="common">Bloodfluke planorb</name>
    <name type="synonym">Freshwater snail</name>
    <dbReference type="NCBI Taxonomy" id="6526"/>
    <lineage>
        <taxon>Eukaryota</taxon>
        <taxon>Metazoa</taxon>
        <taxon>Spiralia</taxon>
        <taxon>Lophotrochozoa</taxon>
        <taxon>Mollusca</taxon>
        <taxon>Gastropoda</taxon>
        <taxon>Heterobranchia</taxon>
        <taxon>Euthyneura</taxon>
        <taxon>Panpulmonata</taxon>
        <taxon>Hygrophila</taxon>
        <taxon>Lymnaeoidea</taxon>
        <taxon>Planorbidae</taxon>
        <taxon>Biomphalaria</taxon>
    </lineage>
</organism>
<dbReference type="Proteomes" id="UP000076420">
    <property type="component" value="Unassembled WGS sequence"/>
</dbReference>
<dbReference type="InterPro" id="IPR032466">
    <property type="entry name" value="Metal_Hydrolase"/>
</dbReference>
<dbReference type="SUPFAM" id="SSF51338">
    <property type="entry name" value="Composite domain of metallo-dependent hydrolases"/>
    <property type="match status" value="1"/>
</dbReference>
<comment type="cofactor">
    <cofactor evidence="1">
        <name>Zn(2+)</name>
        <dbReference type="ChEBI" id="CHEBI:29105"/>
    </cofactor>
</comment>
<dbReference type="InterPro" id="IPR011059">
    <property type="entry name" value="Metal-dep_hydrolase_composite"/>
</dbReference>
<feature type="domain" description="Amidohydrolase-related" evidence="4">
    <location>
        <begin position="53"/>
        <end position="230"/>
    </location>
</feature>
<dbReference type="PANTHER" id="PTHR43668">
    <property type="entry name" value="ALLANTOINASE"/>
    <property type="match status" value="1"/>
</dbReference>
<keyword evidence="2" id="KW-0479">Metal-binding</keyword>
<dbReference type="Gene3D" id="3.20.20.140">
    <property type="entry name" value="Metal-dependent hydrolases"/>
    <property type="match status" value="1"/>
</dbReference>
<dbReference type="KEGG" id="bgt:106073039"/>
<dbReference type="GO" id="GO:0004038">
    <property type="term" value="F:allantoinase activity"/>
    <property type="evidence" value="ECO:0007669"/>
    <property type="project" value="TreeGrafter"/>
</dbReference>
<dbReference type="GO" id="GO:0006145">
    <property type="term" value="P:purine nucleobase catabolic process"/>
    <property type="evidence" value="ECO:0007669"/>
    <property type="project" value="TreeGrafter"/>
</dbReference>